<feature type="signal peptide" evidence="1">
    <location>
        <begin position="1"/>
        <end position="22"/>
    </location>
</feature>
<keyword evidence="1" id="KW-0732">Signal</keyword>
<sequence length="327" mass="35070">MKTLLTAMVASAAVLAAATSHADERLLIGSTSSSSSHYSYFVAVNQIINNQVEGVSSSVAETGATVDNLRRLGRDQIDMGLVTTNTGYHAYAGEEDFEGRPVDNRLLWVYTVAPQNAVMRQDANVETFADLEGVRFNPGITGSATEKTTEAVMRTLGIEPDYVRGSTTDMVDAMKDGRVMGSVKSGVGERLDGSSMDIATFTPISVLSLDETQADTLRSEMPDVAIVDVPEGAAEGIPAYTTWAFGVAVHAHPDMDEETAYQIVKAVMENPEPQVNAFAAMKDADMAKMTLEVGTVPLHAGAARYFEEQGTTSLKPCSPFSKAIRRR</sequence>
<dbReference type="Gene3D" id="3.40.190.10">
    <property type="entry name" value="Periplasmic binding protein-like II"/>
    <property type="match status" value="2"/>
</dbReference>
<evidence type="ECO:0000256" key="1">
    <source>
        <dbReference type="SAM" id="SignalP"/>
    </source>
</evidence>
<dbReference type="NCBIfam" id="TIGR02122">
    <property type="entry name" value="TRAP_TAXI"/>
    <property type="match status" value="1"/>
</dbReference>
<dbReference type="PANTHER" id="PTHR42941">
    <property type="entry name" value="SLL1037 PROTEIN"/>
    <property type="match status" value="1"/>
</dbReference>
<organism evidence="2 3">
    <name type="scientific">Vreelandella sulfidaeris</name>
    <dbReference type="NCBI Taxonomy" id="115553"/>
    <lineage>
        <taxon>Bacteria</taxon>
        <taxon>Pseudomonadati</taxon>
        <taxon>Pseudomonadota</taxon>
        <taxon>Gammaproteobacteria</taxon>
        <taxon>Oceanospirillales</taxon>
        <taxon>Halomonadaceae</taxon>
        <taxon>Vreelandella</taxon>
    </lineage>
</organism>
<evidence type="ECO:0000313" key="3">
    <source>
        <dbReference type="Proteomes" id="UP000320231"/>
    </source>
</evidence>
<evidence type="ECO:0000313" key="2">
    <source>
        <dbReference type="EMBL" id="BBI60589.1"/>
    </source>
</evidence>
<dbReference type="Proteomes" id="UP000320231">
    <property type="component" value="Chromosome"/>
</dbReference>
<feature type="chain" id="PRO_5019758827" evidence="1">
    <location>
        <begin position="23"/>
        <end position="327"/>
    </location>
</feature>
<dbReference type="Pfam" id="PF16868">
    <property type="entry name" value="NMT1_3"/>
    <property type="match status" value="1"/>
</dbReference>
<proteinExistence type="predicted"/>
<dbReference type="PANTHER" id="PTHR42941:SF1">
    <property type="entry name" value="SLL1037 PROTEIN"/>
    <property type="match status" value="1"/>
</dbReference>
<dbReference type="InterPro" id="IPR011852">
    <property type="entry name" value="TRAP_TAXI"/>
</dbReference>
<gene>
    <name evidence="2" type="ORF">HSBAA_18950</name>
</gene>
<name>A0A455U6X4_9GAMM</name>
<reference evidence="2 3" key="1">
    <citation type="journal article" date="2019" name="Microbiol. Resour. Announc.">
        <title>Complete Genome Sequence of Halomonas sulfidaeris Strain Esulfide1 Isolated from a Metal Sulfide Rock at a Depth of 2,200 Meters, Obtained Using Nanopore Sequencing.</title>
        <authorList>
            <person name="Saito M."/>
            <person name="Nishigata A."/>
            <person name="Galipon J."/>
            <person name="Arakawa K."/>
        </authorList>
    </citation>
    <scope>NUCLEOTIDE SEQUENCE [LARGE SCALE GENOMIC DNA]</scope>
    <source>
        <strain evidence="2 3">ATCC BAA-803</strain>
    </source>
</reference>
<protein>
    <submittedName>
        <fullName evidence="2">C4-dicarboxylate ABC transporter substrate-binding protein</fullName>
    </submittedName>
</protein>
<dbReference type="KEGG" id="hsr:HSBAA_18950"/>
<dbReference type="AlphaFoldDB" id="A0A455U6X4"/>
<dbReference type="EMBL" id="AP019514">
    <property type="protein sequence ID" value="BBI60589.1"/>
    <property type="molecule type" value="Genomic_DNA"/>
</dbReference>
<dbReference type="SUPFAM" id="SSF53850">
    <property type="entry name" value="Periplasmic binding protein-like II"/>
    <property type="match status" value="1"/>
</dbReference>
<accession>A0A455U6X4</accession>